<evidence type="ECO:0008006" key="8">
    <source>
        <dbReference type="Google" id="ProtNLM"/>
    </source>
</evidence>
<comment type="subcellular location">
    <subcellularLocation>
        <location evidence="1">Cytoplasm</location>
        <location evidence="1">Cytoskeleton</location>
        <location evidence="1">Cilium axoneme</location>
    </subcellularLocation>
</comment>
<dbReference type="Pfam" id="PF04712">
    <property type="entry name" value="Radial_spoke"/>
    <property type="match status" value="2"/>
</dbReference>
<name>K3X5T0_GLOUD</name>
<dbReference type="GO" id="GO:0060294">
    <property type="term" value="P:cilium movement involved in cell motility"/>
    <property type="evidence" value="ECO:0007669"/>
    <property type="project" value="InterPro"/>
</dbReference>
<reference evidence="7" key="1">
    <citation type="journal article" date="2010" name="Genome Biol.">
        <title>Genome sequence of the necrotrophic plant pathogen Pythium ultimum reveals original pathogenicity mechanisms and effector repertoire.</title>
        <authorList>
            <person name="Levesque C.A."/>
            <person name="Brouwer H."/>
            <person name="Cano L."/>
            <person name="Hamilton J.P."/>
            <person name="Holt C."/>
            <person name="Huitema E."/>
            <person name="Raffaele S."/>
            <person name="Robideau G.P."/>
            <person name="Thines M."/>
            <person name="Win J."/>
            <person name="Zerillo M.M."/>
            <person name="Beakes G.W."/>
            <person name="Boore J.L."/>
            <person name="Busam D."/>
            <person name="Dumas B."/>
            <person name="Ferriera S."/>
            <person name="Fuerstenberg S.I."/>
            <person name="Gachon C.M."/>
            <person name="Gaulin E."/>
            <person name="Govers F."/>
            <person name="Grenville-Briggs L."/>
            <person name="Horner N."/>
            <person name="Hostetler J."/>
            <person name="Jiang R.H."/>
            <person name="Johnson J."/>
            <person name="Krajaejun T."/>
            <person name="Lin H."/>
            <person name="Meijer H.J."/>
            <person name="Moore B."/>
            <person name="Morris P."/>
            <person name="Phuntmart V."/>
            <person name="Puiu D."/>
            <person name="Shetty J."/>
            <person name="Stajich J.E."/>
            <person name="Tripathy S."/>
            <person name="Wawra S."/>
            <person name="van West P."/>
            <person name="Whitty B.R."/>
            <person name="Coutinho P.M."/>
            <person name="Henrissat B."/>
            <person name="Martin F."/>
            <person name="Thomas P.D."/>
            <person name="Tyler B.M."/>
            <person name="De Vries R.P."/>
            <person name="Kamoun S."/>
            <person name="Yandell M."/>
            <person name="Tisserat N."/>
            <person name="Buell C.R."/>
        </authorList>
    </citation>
    <scope>NUCLEOTIDE SEQUENCE</scope>
    <source>
        <strain evidence="7">DAOM:BR144</strain>
    </source>
</reference>
<evidence type="ECO:0000256" key="5">
    <source>
        <dbReference type="ARBA" id="ARBA00023273"/>
    </source>
</evidence>
<dbReference type="OMA" id="CVYFGNG"/>
<dbReference type="eggNOG" id="ENOG502QSU4">
    <property type="taxonomic scope" value="Eukaryota"/>
</dbReference>
<keyword evidence="4" id="KW-0206">Cytoskeleton</keyword>
<dbReference type="VEuPathDB" id="FungiDB:PYU1_G012553"/>
<keyword evidence="7" id="KW-1185">Reference proteome</keyword>
<evidence type="ECO:0000256" key="3">
    <source>
        <dbReference type="ARBA" id="ARBA00023069"/>
    </source>
</evidence>
<dbReference type="PANTHER" id="PTHR13159:SF0">
    <property type="entry name" value="RADIAL SPOKE HEAD 6 HOMOLOG A"/>
    <property type="match status" value="1"/>
</dbReference>
<evidence type="ECO:0000256" key="1">
    <source>
        <dbReference type="ARBA" id="ARBA00004430"/>
    </source>
</evidence>
<evidence type="ECO:0000256" key="2">
    <source>
        <dbReference type="ARBA" id="ARBA00022490"/>
    </source>
</evidence>
<dbReference type="GO" id="GO:0001534">
    <property type="term" value="C:radial spoke"/>
    <property type="evidence" value="ECO:0007669"/>
    <property type="project" value="InterPro"/>
</dbReference>
<dbReference type="GO" id="GO:0035082">
    <property type="term" value="P:axoneme assembly"/>
    <property type="evidence" value="ECO:0007669"/>
    <property type="project" value="TreeGrafter"/>
</dbReference>
<dbReference type="InParanoid" id="K3X5T0"/>
<organism evidence="6 7">
    <name type="scientific">Globisporangium ultimum (strain ATCC 200006 / CBS 805.95 / DAOM BR144)</name>
    <name type="common">Pythium ultimum</name>
    <dbReference type="NCBI Taxonomy" id="431595"/>
    <lineage>
        <taxon>Eukaryota</taxon>
        <taxon>Sar</taxon>
        <taxon>Stramenopiles</taxon>
        <taxon>Oomycota</taxon>
        <taxon>Peronosporomycetes</taxon>
        <taxon>Pythiales</taxon>
        <taxon>Pythiaceae</taxon>
        <taxon>Globisporangium</taxon>
    </lineage>
</organism>
<dbReference type="PANTHER" id="PTHR13159">
    <property type="entry name" value="RADIAL SPOKEHEAD-RELATED"/>
    <property type="match status" value="1"/>
</dbReference>
<protein>
    <recommendedName>
        <fullName evidence="8">Flagellar radial spoke protein</fullName>
    </recommendedName>
</protein>
<dbReference type="CDD" id="cd22963">
    <property type="entry name" value="DD_CrRSP4-like"/>
    <property type="match status" value="1"/>
</dbReference>
<dbReference type="AlphaFoldDB" id="K3X5T0"/>
<keyword evidence="5" id="KW-0966">Cell projection</keyword>
<reference evidence="7" key="2">
    <citation type="submission" date="2010-04" db="EMBL/GenBank/DDBJ databases">
        <authorList>
            <person name="Buell R."/>
            <person name="Hamilton J."/>
            <person name="Hostetler J."/>
        </authorList>
    </citation>
    <scope>NUCLEOTIDE SEQUENCE [LARGE SCALE GENOMIC DNA]</scope>
    <source>
        <strain evidence="7">DAOM:BR144</strain>
    </source>
</reference>
<evidence type="ECO:0000313" key="7">
    <source>
        <dbReference type="Proteomes" id="UP000019132"/>
    </source>
</evidence>
<proteinExistence type="predicted"/>
<accession>K3X5T0</accession>
<evidence type="ECO:0000313" key="6">
    <source>
        <dbReference type="EnsemblProtists" id="PYU1_T012579"/>
    </source>
</evidence>
<dbReference type="EnsemblProtists" id="PYU1_T012579">
    <property type="protein sequence ID" value="PYU1_T012579"/>
    <property type="gene ID" value="PYU1_G012553"/>
</dbReference>
<reference evidence="6" key="3">
    <citation type="submission" date="2015-02" db="UniProtKB">
        <authorList>
            <consortium name="EnsemblProtists"/>
        </authorList>
    </citation>
    <scope>IDENTIFICATION</scope>
    <source>
        <strain evidence="6">DAOM BR144</strain>
    </source>
</reference>
<dbReference type="Proteomes" id="UP000019132">
    <property type="component" value="Unassembled WGS sequence"/>
</dbReference>
<keyword evidence="2" id="KW-0963">Cytoplasm</keyword>
<keyword evidence="3" id="KW-0969">Cilium</keyword>
<dbReference type="STRING" id="431595.K3X5T0"/>
<dbReference type="InterPro" id="IPR006802">
    <property type="entry name" value="Radial_spoke"/>
</dbReference>
<sequence>MTTLEEAKAFLKQESADGTNLYDHLSDVLLKILVERPENLSDSFEYISTAVKQQRYVVPQQPGVAESSESAAKNESKAQAEKWCNQALDLLKIKSEEEAAPAPGVVDLLDEANMFEWAGLGFSKSETFRLSVSLQRLAQTNATTSMRFWGKLLGMGADFYIAEGELPSPSEPEDPDAEEGAAGANKFTYWAMKDDGMYEWVQLPNVRCEHILIARQLRRFVRSDLEGKVTGHPPFPGTEKHFLRTQIARITAGTVVCPSGYFQANEEGEIEPAEEPEIKSAQQLTDLSSWVHFSKEINAKYGRVTSLPPQTNSDGEEVPWEGEEFAPPLRALSEDAASSWRVDRLPGTLVPAVGEFAVVRSLVWPGAVGIAVGKKFLNVYVGNGVKFSRDPYQLELPKPVQVGFGVGISEDANDGDARTVLRFQPLTEQQDVLEDLSPPEAEE</sequence>
<dbReference type="EMBL" id="GL376612">
    <property type="status" value="NOT_ANNOTATED_CDS"/>
    <property type="molecule type" value="Genomic_DNA"/>
</dbReference>
<dbReference type="HOGENOM" id="CLU_021526_0_0_1"/>
<evidence type="ECO:0000256" key="4">
    <source>
        <dbReference type="ARBA" id="ARBA00023212"/>
    </source>
</evidence>